<accession>A0A0P1AW34</accession>
<dbReference type="OrthoDB" id="207084at2759"/>
<proteinExistence type="predicted"/>
<protein>
    <submittedName>
        <fullName evidence="1">Uncharacterized protein</fullName>
    </submittedName>
</protein>
<reference evidence="2" key="1">
    <citation type="submission" date="2014-09" db="EMBL/GenBank/DDBJ databases">
        <authorList>
            <person name="Sharma Rahul"/>
            <person name="Thines Marco"/>
        </authorList>
    </citation>
    <scope>NUCLEOTIDE SEQUENCE [LARGE SCALE GENOMIC DNA]</scope>
</reference>
<dbReference type="GeneID" id="36409956"/>
<organism evidence="1 2">
    <name type="scientific">Plasmopara halstedii</name>
    <name type="common">Downy mildew of sunflower</name>
    <dbReference type="NCBI Taxonomy" id="4781"/>
    <lineage>
        <taxon>Eukaryota</taxon>
        <taxon>Sar</taxon>
        <taxon>Stramenopiles</taxon>
        <taxon>Oomycota</taxon>
        <taxon>Peronosporomycetes</taxon>
        <taxon>Peronosporales</taxon>
        <taxon>Peronosporaceae</taxon>
        <taxon>Plasmopara</taxon>
    </lineage>
</organism>
<dbReference type="Proteomes" id="UP000054928">
    <property type="component" value="Unassembled WGS sequence"/>
</dbReference>
<evidence type="ECO:0000313" key="1">
    <source>
        <dbReference type="EMBL" id="CEG46618.1"/>
    </source>
</evidence>
<dbReference type="RefSeq" id="XP_024582987.1">
    <property type="nucleotide sequence ID" value="XM_024717494.2"/>
</dbReference>
<dbReference type="EMBL" id="CCYD01002089">
    <property type="protein sequence ID" value="CEG46618.1"/>
    <property type="molecule type" value="Genomic_DNA"/>
</dbReference>
<evidence type="ECO:0000313" key="2">
    <source>
        <dbReference type="Proteomes" id="UP000054928"/>
    </source>
</evidence>
<keyword evidence="2" id="KW-1185">Reference proteome</keyword>
<sequence>MSDAHDHCQPDVNPVVVQREHMRCISENELINCKVGLAKILTLGMHSFNAKLELSGYQKRQRKMVQH</sequence>
<name>A0A0P1AW34_PLAHL</name>
<dbReference type="AlphaFoldDB" id="A0A0P1AW34"/>